<reference evidence="1" key="1">
    <citation type="submission" date="2021-01" db="EMBL/GenBank/DDBJ databases">
        <title>Phytophthora aleatoria, a newly-described species from Pinus radiata is distinct from Phytophthora cactorum isolates based on comparative genomics.</title>
        <authorList>
            <person name="Mcdougal R."/>
            <person name="Panda P."/>
            <person name="Williams N."/>
            <person name="Studholme D.J."/>
        </authorList>
    </citation>
    <scope>NUCLEOTIDE SEQUENCE</scope>
    <source>
        <strain evidence="1">NZFS 3830</strain>
    </source>
</reference>
<protein>
    <submittedName>
        <fullName evidence="1">Uncharacterized protein</fullName>
    </submittedName>
</protein>
<dbReference type="AlphaFoldDB" id="A0A8T1U4B3"/>
<dbReference type="EMBL" id="JAENGZ010000983">
    <property type="protein sequence ID" value="KAG6951745.1"/>
    <property type="molecule type" value="Genomic_DNA"/>
</dbReference>
<proteinExistence type="predicted"/>
<evidence type="ECO:0000313" key="2">
    <source>
        <dbReference type="Proteomes" id="UP000688947"/>
    </source>
</evidence>
<dbReference type="OrthoDB" id="110653at2759"/>
<comment type="caution">
    <text evidence="1">The sequence shown here is derived from an EMBL/GenBank/DDBJ whole genome shotgun (WGS) entry which is preliminary data.</text>
</comment>
<dbReference type="Proteomes" id="UP000688947">
    <property type="component" value="Unassembled WGS sequence"/>
</dbReference>
<evidence type="ECO:0000313" key="1">
    <source>
        <dbReference type="EMBL" id="KAG6951745.1"/>
    </source>
</evidence>
<name>A0A8T1U4B3_9STRA</name>
<sequence>MDHSLLRKLEVNKTWLHFKPGEPHTAKWPGWRLMGKASRRKQLDEQRKKCFATQGDGRSAQDRANARLMLDALQNKLEDDALREDGKLHLKR</sequence>
<organism evidence="1 2">
    <name type="scientific">Phytophthora cactorum</name>
    <dbReference type="NCBI Taxonomy" id="29920"/>
    <lineage>
        <taxon>Eukaryota</taxon>
        <taxon>Sar</taxon>
        <taxon>Stramenopiles</taxon>
        <taxon>Oomycota</taxon>
        <taxon>Peronosporomycetes</taxon>
        <taxon>Peronosporales</taxon>
        <taxon>Peronosporaceae</taxon>
        <taxon>Phytophthora</taxon>
    </lineage>
</organism>
<accession>A0A8T1U4B3</accession>
<gene>
    <name evidence="1" type="ORF">JG687_00013420</name>
</gene>